<dbReference type="InterPro" id="IPR027417">
    <property type="entry name" value="P-loop_NTPase"/>
</dbReference>
<evidence type="ECO:0000313" key="3">
    <source>
        <dbReference type="Proteomes" id="UP000759131"/>
    </source>
</evidence>
<dbReference type="CDD" id="cd01889">
    <property type="entry name" value="SelB_euk"/>
    <property type="match status" value="1"/>
</dbReference>
<dbReference type="PRINTS" id="PR00315">
    <property type="entry name" value="ELONGATNFCT"/>
</dbReference>
<dbReference type="Pfam" id="PF21208">
    <property type="entry name" value="euk_SelB_III"/>
    <property type="match status" value="1"/>
</dbReference>
<dbReference type="Pfam" id="PF21131">
    <property type="entry name" value="eEFSec_4th"/>
    <property type="match status" value="1"/>
</dbReference>
<keyword evidence="3" id="KW-1185">Reference proteome</keyword>
<dbReference type="OrthoDB" id="2067at2759"/>
<evidence type="ECO:0000313" key="2">
    <source>
        <dbReference type="EMBL" id="CAD7620662.1"/>
    </source>
</evidence>
<dbReference type="PANTHER" id="PTHR43721">
    <property type="entry name" value="ELONGATION FACTOR TU-RELATED"/>
    <property type="match status" value="1"/>
</dbReference>
<dbReference type="CDD" id="cd04094">
    <property type="entry name" value="eSelB_III"/>
    <property type="match status" value="1"/>
</dbReference>
<dbReference type="GO" id="GO:0003924">
    <property type="term" value="F:GTPase activity"/>
    <property type="evidence" value="ECO:0007669"/>
    <property type="project" value="InterPro"/>
</dbReference>
<dbReference type="AlphaFoldDB" id="A0A7R9KCQ9"/>
<dbReference type="Gene3D" id="2.40.30.10">
    <property type="entry name" value="Translation factors"/>
    <property type="match status" value="2"/>
</dbReference>
<dbReference type="EMBL" id="OC854875">
    <property type="protein sequence ID" value="CAD7620662.1"/>
    <property type="molecule type" value="Genomic_DNA"/>
</dbReference>
<protein>
    <recommendedName>
        <fullName evidence="1">Tr-type G domain-containing protein</fullName>
    </recommendedName>
</protein>
<dbReference type="InterPro" id="IPR000795">
    <property type="entry name" value="T_Tr_GTP-bd_dom"/>
</dbReference>
<organism evidence="2">
    <name type="scientific">Medioppia subpectinata</name>
    <dbReference type="NCBI Taxonomy" id="1979941"/>
    <lineage>
        <taxon>Eukaryota</taxon>
        <taxon>Metazoa</taxon>
        <taxon>Ecdysozoa</taxon>
        <taxon>Arthropoda</taxon>
        <taxon>Chelicerata</taxon>
        <taxon>Arachnida</taxon>
        <taxon>Acari</taxon>
        <taxon>Acariformes</taxon>
        <taxon>Sarcoptiformes</taxon>
        <taxon>Oribatida</taxon>
        <taxon>Brachypylina</taxon>
        <taxon>Oppioidea</taxon>
        <taxon>Oppiidae</taxon>
        <taxon>Medioppia</taxon>
    </lineage>
</organism>
<proteinExistence type="predicted"/>
<dbReference type="GO" id="GO:0001514">
    <property type="term" value="P:selenocysteine incorporation"/>
    <property type="evidence" value="ECO:0007669"/>
    <property type="project" value="TreeGrafter"/>
</dbReference>
<accession>A0A7R9KCQ9</accession>
<dbReference type="Gene3D" id="3.40.50.300">
    <property type="entry name" value="P-loop containing nucleotide triphosphate hydrolases"/>
    <property type="match status" value="1"/>
</dbReference>
<dbReference type="FunFam" id="3.40.50.300:FF:000900">
    <property type="entry name" value="Eukaryotic elongation factor, selenocysteine-tRNA-specific"/>
    <property type="match status" value="1"/>
</dbReference>
<name>A0A7R9KCQ9_9ACAR</name>
<dbReference type="Proteomes" id="UP000759131">
    <property type="component" value="Unassembled WGS sequence"/>
</dbReference>
<evidence type="ECO:0000259" key="1">
    <source>
        <dbReference type="PROSITE" id="PS51722"/>
    </source>
</evidence>
<dbReference type="SUPFAM" id="SSF52540">
    <property type="entry name" value="P-loop containing nucleoside triphosphate hydrolases"/>
    <property type="match status" value="1"/>
</dbReference>
<feature type="domain" description="Tr-type G" evidence="1">
    <location>
        <begin position="5"/>
        <end position="233"/>
    </location>
</feature>
<dbReference type="InterPro" id="IPR050055">
    <property type="entry name" value="EF-Tu_GTPase"/>
</dbReference>
<dbReference type="InterPro" id="IPR049393">
    <property type="entry name" value="eEFSec_III"/>
</dbReference>
<dbReference type="GO" id="GO:0003746">
    <property type="term" value="F:translation elongation factor activity"/>
    <property type="evidence" value="ECO:0007669"/>
    <property type="project" value="TreeGrafter"/>
</dbReference>
<sequence>MSSKVLNINVGLLGHIDSGKTSLAKALSTTQSTSCYDKSPQSRERGITIDLGFSSVRMSCPKHLIPETDPLAAGVGGTDAVTSDWTLQMTFVDCPGHSSLIKTIVGGAQIIDIMVLVVDVMKGIQTQTAECLVIGAITCDKLVVALNKVDLIPENKREIAVEKMSKRIAKTLENTRFKSAPIIAVAAHPTDQNEHNANTAGSVESDVISDAIGIEALLNTICQQISYPKRSPKGELILSVDHCFSIRGSGTVLTGTIIQGSIAVNDPQTQCVKLGFDDLAPQQSSPGFMSAVYAVIASLNTIAYYKGKYATKAKFHISVLHETVIAKSTFFKITDQSTNNCDNSFDFERQYSYVEELDKDFDPKQYFVLLEFERPVILNTGALYIASKLDTDIHANVCRLAFYGNILKTFCDKNYAENDLQNVKIFKMKSKEGIVDRISNEYEVIVKNLLKKETNVQNFVGLRVVLSSGDEGVIDGGFGQSGKVKVRIPNGIQDKSLISSSKKKQTNNENSNNTQIKALLQFKRYIYDSHKKMIQN</sequence>
<dbReference type="InterPro" id="IPR009000">
    <property type="entry name" value="Transl_B-barrel_sf"/>
</dbReference>
<dbReference type="Pfam" id="PF00009">
    <property type="entry name" value="GTP_EFTU"/>
    <property type="match status" value="1"/>
</dbReference>
<reference evidence="2" key="1">
    <citation type="submission" date="2020-11" db="EMBL/GenBank/DDBJ databases">
        <authorList>
            <person name="Tran Van P."/>
        </authorList>
    </citation>
    <scope>NUCLEOTIDE SEQUENCE</scope>
</reference>
<dbReference type="SUPFAM" id="SSF50447">
    <property type="entry name" value="Translation proteins"/>
    <property type="match status" value="1"/>
</dbReference>
<dbReference type="PROSITE" id="PS51722">
    <property type="entry name" value="G_TR_2"/>
    <property type="match status" value="1"/>
</dbReference>
<dbReference type="GO" id="GO:0005525">
    <property type="term" value="F:GTP binding"/>
    <property type="evidence" value="ECO:0007669"/>
    <property type="project" value="InterPro"/>
</dbReference>
<dbReference type="PANTHER" id="PTHR43721:SF11">
    <property type="entry name" value="SELENOCYSTEINE-SPECIFIC ELONGATION FACTOR"/>
    <property type="match status" value="1"/>
</dbReference>
<dbReference type="EMBL" id="CAJPIZ010000300">
    <property type="protein sequence ID" value="CAG2101092.1"/>
    <property type="molecule type" value="Genomic_DNA"/>
</dbReference>
<dbReference type="InterPro" id="IPR049394">
    <property type="entry name" value="eEFSec_C"/>
</dbReference>
<gene>
    <name evidence="2" type="ORF">OSB1V03_LOCUS1143</name>
</gene>